<dbReference type="eggNOG" id="KOG1695">
    <property type="taxonomic scope" value="Eukaryota"/>
</dbReference>
<dbReference type="EnsemblMetazoa" id="PHUM284550-RA">
    <property type="protein sequence ID" value="PHUM284550-PA"/>
    <property type="gene ID" value="PHUM284550"/>
</dbReference>
<dbReference type="Proteomes" id="UP000009046">
    <property type="component" value="Unassembled WGS sequence"/>
</dbReference>
<dbReference type="InParanoid" id="E0VL93"/>
<dbReference type="InterPro" id="IPR050213">
    <property type="entry name" value="GST_superfamily"/>
</dbReference>
<feature type="domain" description="GST N-terminal" evidence="5">
    <location>
        <begin position="3"/>
        <end position="80"/>
    </location>
</feature>
<comment type="catalytic activity">
    <reaction evidence="4">
        <text>RX + glutathione = an S-substituted glutathione + a halide anion + H(+)</text>
        <dbReference type="Rhea" id="RHEA:16437"/>
        <dbReference type="ChEBI" id="CHEBI:15378"/>
        <dbReference type="ChEBI" id="CHEBI:16042"/>
        <dbReference type="ChEBI" id="CHEBI:17792"/>
        <dbReference type="ChEBI" id="CHEBI:57925"/>
        <dbReference type="ChEBI" id="CHEBI:90779"/>
        <dbReference type="EC" id="2.5.1.18"/>
    </reaction>
</comment>
<dbReference type="Pfam" id="PF14497">
    <property type="entry name" value="GST_C_3"/>
    <property type="match status" value="1"/>
</dbReference>
<dbReference type="OrthoDB" id="414243at2759"/>
<evidence type="ECO:0000259" key="5">
    <source>
        <dbReference type="PROSITE" id="PS50404"/>
    </source>
</evidence>
<evidence type="ECO:0000313" key="8">
    <source>
        <dbReference type="EnsemblMetazoa" id="PHUM284550-PA"/>
    </source>
</evidence>
<dbReference type="GO" id="GO:0006749">
    <property type="term" value="P:glutathione metabolic process"/>
    <property type="evidence" value="ECO:0007669"/>
    <property type="project" value="TreeGrafter"/>
</dbReference>
<dbReference type="InterPro" id="IPR036282">
    <property type="entry name" value="Glutathione-S-Trfase_C_sf"/>
</dbReference>
<dbReference type="PANTHER" id="PTHR11571">
    <property type="entry name" value="GLUTATHIONE S-TRANSFERASE"/>
    <property type="match status" value="1"/>
</dbReference>
<dbReference type="Gene3D" id="1.20.1050.130">
    <property type="match status" value="1"/>
</dbReference>
<keyword evidence="9" id="KW-1185">Reference proteome</keyword>
<dbReference type="PANTHER" id="PTHR11571:SF224">
    <property type="entry name" value="HEMATOPOIETIC PROSTAGLANDIN D SYNTHASE"/>
    <property type="match status" value="1"/>
</dbReference>
<dbReference type="InterPro" id="IPR040079">
    <property type="entry name" value="Glutathione_S-Trfase"/>
</dbReference>
<dbReference type="SFLD" id="SFLDS00019">
    <property type="entry name" value="Glutathione_Transferase_(cytos"/>
    <property type="match status" value="1"/>
</dbReference>
<dbReference type="CTD" id="8229511"/>
<comment type="similarity">
    <text evidence="3">Belongs to the GST superfamily. Sigma family.</text>
</comment>
<dbReference type="PROSITE" id="PS50404">
    <property type="entry name" value="GST_NTER"/>
    <property type="match status" value="1"/>
</dbReference>
<dbReference type="FunFam" id="1.20.1050.10:FF:000030">
    <property type="entry name" value="Glutathione S-transferase S1"/>
    <property type="match status" value="1"/>
</dbReference>
<evidence type="ECO:0000313" key="9">
    <source>
        <dbReference type="Proteomes" id="UP000009046"/>
    </source>
</evidence>
<dbReference type="HOGENOM" id="CLU_039475_1_0_1"/>
<dbReference type="STRING" id="121224.E0VL93"/>
<reference evidence="7" key="2">
    <citation type="submission" date="2007-04" db="EMBL/GenBank/DDBJ databases">
        <title>The genome of the human body louse.</title>
        <authorList>
            <consortium name="The Human Body Louse Genome Consortium"/>
            <person name="Kirkness E."/>
            <person name="Walenz B."/>
            <person name="Hass B."/>
            <person name="Bruggner R."/>
            <person name="Strausberg R."/>
        </authorList>
    </citation>
    <scope>NUCLEOTIDE SEQUENCE</scope>
    <source>
        <strain evidence="7">USDA</strain>
    </source>
</reference>
<dbReference type="SUPFAM" id="SSF47616">
    <property type="entry name" value="GST C-terminal domain-like"/>
    <property type="match status" value="1"/>
</dbReference>
<dbReference type="GO" id="GO:0016853">
    <property type="term" value="F:isomerase activity"/>
    <property type="evidence" value="ECO:0007669"/>
    <property type="project" value="UniProtKB-KW"/>
</dbReference>
<dbReference type="InterPro" id="IPR004046">
    <property type="entry name" value="GST_C"/>
</dbReference>
<dbReference type="InterPro" id="IPR010987">
    <property type="entry name" value="Glutathione-S-Trfase_C-like"/>
</dbReference>
<dbReference type="KEGG" id="phu:Phum_PHUM284550"/>
<dbReference type="InterPro" id="IPR036249">
    <property type="entry name" value="Thioredoxin-like_sf"/>
</dbReference>
<dbReference type="CDD" id="cd03192">
    <property type="entry name" value="GST_C_Sigma_like"/>
    <property type="match status" value="1"/>
</dbReference>
<dbReference type="Pfam" id="PF02798">
    <property type="entry name" value="GST_N"/>
    <property type="match status" value="1"/>
</dbReference>
<proteinExistence type="inferred from homology"/>
<keyword evidence="7" id="KW-0413">Isomerase</keyword>
<reference evidence="8" key="3">
    <citation type="submission" date="2020-05" db="UniProtKB">
        <authorList>
            <consortium name="EnsemblMetazoa"/>
        </authorList>
    </citation>
    <scope>IDENTIFICATION</scope>
    <source>
        <strain evidence="8">USDA</strain>
    </source>
</reference>
<sequence>MNPEYKLIYFNARGRAEHIRFIFAYAGVDYVDERISQGDWPEYKKKMPFGTVPVLEVNGKTIAQSNAIARYLAKKYNLAGKNDWESLECDVLIDSLSDIKQVLMQYRNECDPLKKEEKKIILMKETIPFYMNKFEDIISKNNGFSVGESVTWADFVFASSLENFECIFGKNALDRYPALKALKEKIFNIPKIKEWVQKRPQTDF</sequence>
<evidence type="ECO:0000313" key="7">
    <source>
        <dbReference type="EMBL" id="EEB14149.1"/>
    </source>
</evidence>
<dbReference type="SFLD" id="SFLDG01205">
    <property type="entry name" value="AMPS.1"/>
    <property type="match status" value="1"/>
</dbReference>
<dbReference type="RefSeq" id="XP_002426887.1">
    <property type="nucleotide sequence ID" value="XM_002426842.1"/>
</dbReference>
<dbReference type="AlphaFoldDB" id="E0VL93"/>
<reference evidence="7" key="1">
    <citation type="submission" date="2007-04" db="EMBL/GenBank/DDBJ databases">
        <title>Annotation of Pediculus humanus corporis strain USDA.</title>
        <authorList>
            <person name="Kirkness E."/>
            <person name="Hannick L."/>
            <person name="Hass B."/>
            <person name="Bruggner R."/>
            <person name="Lawson D."/>
            <person name="Bidwell S."/>
            <person name="Joardar V."/>
            <person name="Caler E."/>
            <person name="Walenz B."/>
            <person name="Inman J."/>
            <person name="Schobel S."/>
            <person name="Galinsky K."/>
            <person name="Amedeo P."/>
            <person name="Strausberg R."/>
        </authorList>
    </citation>
    <scope>NUCLEOTIDE SEQUENCE</scope>
    <source>
        <strain evidence="7">USDA</strain>
    </source>
</reference>
<protein>
    <recommendedName>
        <fullName evidence="1">glutathione transferase</fullName>
        <ecNumber evidence="1">2.5.1.18</ecNumber>
    </recommendedName>
</protein>
<accession>E0VL93</accession>
<dbReference type="CDD" id="cd03039">
    <property type="entry name" value="GST_N_Sigma_like"/>
    <property type="match status" value="1"/>
</dbReference>
<dbReference type="EMBL" id="DS235271">
    <property type="protein sequence ID" value="EEB14149.1"/>
    <property type="molecule type" value="Genomic_DNA"/>
</dbReference>
<feature type="domain" description="GST C-terminal" evidence="6">
    <location>
        <begin position="82"/>
        <end position="204"/>
    </location>
</feature>
<evidence type="ECO:0000256" key="3">
    <source>
        <dbReference type="ARBA" id="ARBA00038317"/>
    </source>
</evidence>
<evidence type="ECO:0000256" key="1">
    <source>
        <dbReference type="ARBA" id="ARBA00012452"/>
    </source>
</evidence>
<dbReference type="GeneID" id="8229511"/>
<dbReference type="SFLD" id="SFLDG00363">
    <property type="entry name" value="AMPS_(cytGST):_Alpha-__Mu-__Pi"/>
    <property type="match status" value="1"/>
</dbReference>
<dbReference type="SUPFAM" id="SSF52833">
    <property type="entry name" value="Thioredoxin-like"/>
    <property type="match status" value="1"/>
</dbReference>
<dbReference type="EMBL" id="AAZO01003306">
    <property type="status" value="NOT_ANNOTATED_CDS"/>
    <property type="molecule type" value="Genomic_DNA"/>
</dbReference>
<dbReference type="VEuPathDB" id="VectorBase:PHUM284550"/>
<evidence type="ECO:0000259" key="6">
    <source>
        <dbReference type="PROSITE" id="PS50405"/>
    </source>
</evidence>
<dbReference type="GO" id="GO:0004364">
    <property type="term" value="F:glutathione transferase activity"/>
    <property type="evidence" value="ECO:0007669"/>
    <property type="project" value="UniProtKB-EC"/>
</dbReference>
<organism>
    <name type="scientific">Pediculus humanus subsp. corporis</name>
    <name type="common">Body louse</name>
    <dbReference type="NCBI Taxonomy" id="121224"/>
    <lineage>
        <taxon>Eukaryota</taxon>
        <taxon>Metazoa</taxon>
        <taxon>Ecdysozoa</taxon>
        <taxon>Arthropoda</taxon>
        <taxon>Hexapoda</taxon>
        <taxon>Insecta</taxon>
        <taxon>Pterygota</taxon>
        <taxon>Neoptera</taxon>
        <taxon>Paraneoptera</taxon>
        <taxon>Psocodea</taxon>
        <taxon>Troctomorpha</taxon>
        <taxon>Phthiraptera</taxon>
        <taxon>Anoplura</taxon>
        <taxon>Pediculidae</taxon>
        <taxon>Pediculus</taxon>
    </lineage>
</organism>
<evidence type="ECO:0000256" key="2">
    <source>
        <dbReference type="ARBA" id="ARBA00022679"/>
    </source>
</evidence>
<evidence type="ECO:0000256" key="4">
    <source>
        <dbReference type="ARBA" id="ARBA00047960"/>
    </source>
</evidence>
<dbReference type="PROSITE" id="PS50405">
    <property type="entry name" value="GST_CTER"/>
    <property type="match status" value="1"/>
</dbReference>
<dbReference type="FunFam" id="3.40.30.10:FF:000035">
    <property type="entry name" value="hematopoietic prostaglandin D synthase"/>
    <property type="match status" value="1"/>
</dbReference>
<dbReference type="OMA" id="PWFKEQD"/>
<dbReference type="GO" id="GO:0004602">
    <property type="term" value="F:glutathione peroxidase activity"/>
    <property type="evidence" value="ECO:0007669"/>
    <property type="project" value="UniProtKB-ARBA"/>
</dbReference>
<gene>
    <name evidence="8" type="primary">8229511</name>
    <name evidence="7" type="ORF">Phum_PHUM284550</name>
</gene>
<keyword evidence="2 7" id="KW-0808">Transferase</keyword>
<dbReference type="EC" id="2.5.1.18" evidence="1"/>
<dbReference type="InterPro" id="IPR004045">
    <property type="entry name" value="Glutathione_S-Trfase_N"/>
</dbReference>
<name>E0VL93_PEDHC</name>